<protein>
    <submittedName>
        <fullName evidence="2">Uncharacterized protein</fullName>
    </submittedName>
</protein>
<dbReference type="EMBL" id="OZ075111">
    <property type="protein sequence ID" value="CAL4887981.1"/>
    <property type="molecule type" value="Genomic_DNA"/>
</dbReference>
<evidence type="ECO:0000313" key="3">
    <source>
        <dbReference type="Proteomes" id="UP001497457"/>
    </source>
</evidence>
<evidence type="ECO:0000256" key="1">
    <source>
        <dbReference type="SAM" id="Phobius"/>
    </source>
</evidence>
<keyword evidence="3" id="KW-1185">Reference proteome</keyword>
<feature type="transmembrane region" description="Helical" evidence="1">
    <location>
        <begin position="20"/>
        <end position="41"/>
    </location>
</feature>
<sequence length="118" mass="12636">MAQQQPQPATGSGILDSVPLFVVVLLAAHVLALVRPARFILPLVPPPPRDRTLRRLIPTDPDPLPLFPLAAGVLDVQVGLREAAAPEEDAVTPHGSTRSLACPFGRLGFRTEVILQKV</sequence>
<name>A0ABC8VE60_9POAL</name>
<evidence type="ECO:0000313" key="2">
    <source>
        <dbReference type="EMBL" id="CAL4887981.1"/>
    </source>
</evidence>
<organism evidence="2 3">
    <name type="scientific">Urochloa decumbens</name>
    <dbReference type="NCBI Taxonomy" id="240449"/>
    <lineage>
        <taxon>Eukaryota</taxon>
        <taxon>Viridiplantae</taxon>
        <taxon>Streptophyta</taxon>
        <taxon>Embryophyta</taxon>
        <taxon>Tracheophyta</taxon>
        <taxon>Spermatophyta</taxon>
        <taxon>Magnoliopsida</taxon>
        <taxon>Liliopsida</taxon>
        <taxon>Poales</taxon>
        <taxon>Poaceae</taxon>
        <taxon>PACMAD clade</taxon>
        <taxon>Panicoideae</taxon>
        <taxon>Panicodae</taxon>
        <taxon>Paniceae</taxon>
        <taxon>Melinidinae</taxon>
        <taxon>Urochloa</taxon>
    </lineage>
</organism>
<proteinExistence type="predicted"/>
<dbReference type="Proteomes" id="UP001497457">
    <property type="component" value="Chromosome 1b"/>
</dbReference>
<reference evidence="2 3" key="2">
    <citation type="submission" date="2024-10" db="EMBL/GenBank/DDBJ databases">
        <authorList>
            <person name="Ryan C."/>
        </authorList>
    </citation>
    <scope>NUCLEOTIDE SEQUENCE [LARGE SCALE GENOMIC DNA]</scope>
</reference>
<keyword evidence="1" id="KW-0812">Transmembrane</keyword>
<accession>A0ABC8VE60</accession>
<reference evidence="3" key="1">
    <citation type="submission" date="2024-06" db="EMBL/GenBank/DDBJ databases">
        <authorList>
            <person name="Ryan C."/>
        </authorList>
    </citation>
    <scope>NUCLEOTIDE SEQUENCE [LARGE SCALE GENOMIC DNA]</scope>
</reference>
<keyword evidence="1" id="KW-0472">Membrane</keyword>
<gene>
    <name evidence="2" type="ORF">URODEC1_LOCUS2030</name>
</gene>
<dbReference type="AlphaFoldDB" id="A0ABC8VE60"/>
<keyword evidence="1" id="KW-1133">Transmembrane helix</keyword>